<dbReference type="SUPFAM" id="SSF88946">
    <property type="entry name" value="Sigma2 domain of RNA polymerase sigma factors"/>
    <property type="match status" value="1"/>
</dbReference>
<reference evidence="2 3" key="1">
    <citation type="submission" date="2017-06" db="EMBL/GenBank/DDBJ databases">
        <title>Comparative genomic analysis of Ambrosia Fusariam Clade fungi.</title>
        <authorList>
            <person name="Stajich J.E."/>
            <person name="Carrillo J."/>
            <person name="Kijimoto T."/>
            <person name="Eskalen A."/>
            <person name="O'Donnell K."/>
            <person name="Kasson M."/>
        </authorList>
    </citation>
    <scope>NUCLEOTIDE SEQUENCE [LARGE SCALE GENOMIC DNA]</scope>
    <source>
        <strain evidence="2 3">UCR1854</strain>
    </source>
</reference>
<dbReference type="EMBL" id="MIKF01001202">
    <property type="protein sequence ID" value="RTE68075.1"/>
    <property type="molecule type" value="Genomic_DNA"/>
</dbReference>
<dbReference type="InterPro" id="IPR013325">
    <property type="entry name" value="RNA_pol_sigma_r2"/>
</dbReference>
<dbReference type="Proteomes" id="UP000287124">
    <property type="component" value="Unassembled WGS sequence"/>
</dbReference>
<dbReference type="GO" id="GO:0003700">
    <property type="term" value="F:DNA-binding transcription factor activity"/>
    <property type="evidence" value="ECO:0007669"/>
    <property type="project" value="InterPro"/>
</dbReference>
<keyword evidence="3" id="KW-1185">Reference proteome</keyword>
<accession>A0A430KX40</accession>
<comment type="caution">
    <text evidence="2">The sequence shown here is derived from an EMBL/GenBank/DDBJ whole genome shotgun (WGS) entry which is preliminary data.</text>
</comment>
<dbReference type="InterPro" id="IPR007627">
    <property type="entry name" value="RNA_pol_sigma70_r2"/>
</dbReference>
<dbReference type="AlphaFoldDB" id="A0A430KX40"/>
<gene>
    <name evidence="2" type="ORF">BHE90_017549</name>
</gene>
<name>A0A430KX40_9HYPO</name>
<feature type="non-terminal residue" evidence="2">
    <location>
        <position position="77"/>
    </location>
</feature>
<evidence type="ECO:0000259" key="1">
    <source>
        <dbReference type="Pfam" id="PF04542"/>
    </source>
</evidence>
<evidence type="ECO:0000313" key="2">
    <source>
        <dbReference type="EMBL" id="RTE68075.1"/>
    </source>
</evidence>
<proteinExistence type="predicted"/>
<protein>
    <recommendedName>
        <fullName evidence="1">RNA polymerase sigma-70 region 2 domain-containing protein</fullName>
    </recommendedName>
</protein>
<dbReference type="Pfam" id="PF04542">
    <property type="entry name" value="Sigma70_r2"/>
    <property type="match status" value="1"/>
</dbReference>
<organism evidence="2 3">
    <name type="scientific">Fusarium euwallaceae</name>
    <dbReference type="NCBI Taxonomy" id="1147111"/>
    <lineage>
        <taxon>Eukaryota</taxon>
        <taxon>Fungi</taxon>
        <taxon>Dikarya</taxon>
        <taxon>Ascomycota</taxon>
        <taxon>Pezizomycotina</taxon>
        <taxon>Sordariomycetes</taxon>
        <taxon>Hypocreomycetidae</taxon>
        <taxon>Hypocreales</taxon>
        <taxon>Nectriaceae</taxon>
        <taxon>Fusarium</taxon>
        <taxon>Fusarium solani species complex</taxon>
    </lineage>
</organism>
<evidence type="ECO:0000313" key="3">
    <source>
        <dbReference type="Proteomes" id="UP000287124"/>
    </source>
</evidence>
<dbReference type="GO" id="GO:0006352">
    <property type="term" value="P:DNA-templated transcription initiation"/>
    <property type="evidence" value="ECO:0007669"/>
    <property type="project" value="InterPro"/>
</dbReference>
<dbReference type="Gene3D" id="1.10.1740.10">
    <property type="match status" value="1"/>
</dbReference>
<feature type="domain" description="RNA polymerase sigma-70 region 2" evidence="1">
    <location>
        <begin position="29"/>
        <end position="76"/>
    </location>
</feature>
<sequence>MSETADQWGQLMAAAQEGHAAAYRRLLDEIRHWLKGFYARRLPPGMVDDAVQDTLIAIHEKRHTYDPERPFRPWLMA</sequence>